<dbReference type="AlphaFoldDB" id="A0A5B1BQ65"/>
<accession>A0A5B1BQ65</accession>
<dbReference type="Proteomes" id="UP000324701">
    <property type="component" value="Unassembled WGS sequence"/>
</dbReference>
<sequence>MTTRLDARHRAEQAERMAATGATWQEIADQLGYRSRQAASQAVKRLGNRTPPETVEQARAKHDNALRLLQRSSFTRYLTALQDGDDGIALQYAKEIRSTVVERAKLVGAFAPAQAVVDLNVSTDAELIDKLAELEALLLERDRQRQLSSGNIIEAEVIE</sequence>
<evidence type="ECO:0000313" key="2">
    <source>
        <dbReference type="Proteomes" id="UP000324701"/>
    </source>
</evidence>
<dbReference type="EMBL" id="VTZN01000053">
    <property type="protein sequence ID" value="KAA1250191.1"/>
    <property type="molecule type" value="Genomic_DNA"/>
</dbReference>
<comment type="caution">
    <text evidence="1">The sequence shown here is derived from an EMBL/GenBank/DDBJ whole genome shotgun (WGS) entry which is preliminary data.</text>
</comment>
<name>A0A5B1BQ65_MYCSI</name>
<organism evidence="1 2">
    <name type="scientific">Mycobacterium simiae</name>
    <name type="common">Mycobacterium habana</name>
    <dbReference type="NCBI Taxonomy" id="1784"/>
    <lineage>
        <taxon>Bacteria</taxon>
        <taxon>Bacillati</taxon>
        <taxon>Actinomycetota</taxon>
        <taxon>Actinomycetes</taxon>
        <taxon>Mycobacteriales</taxon>
        <taxon>Mycobacteriaceae</taxon>
        <taxon>Mycobacterium</taxon>
        <taxon>Mycobacterium simiae complex</taxon>
    </lineage>
</organism>
<gene>
    <name evidence="1" type="ORF">F0Q45_10930</name>
</gene>
<evidence type="ECO:0000313" key="1">
    <source>
        <dbReference type="EMBL" id="KAA1250191.1"/>
    </source>
</evidence>
<proteinExistence type="predicted"/>
<reference evidence="1 2" key="1">
    <citation type="submission" date="2019-09" db="EMBL/GenBank/DDBJ databases">
        <title>Report of infection by Mycobacterium simiae a patient suffering from pulmonary tuberculosis.</title>
        <authorList>
            <person name="Mohanty P.S."/>
            <person name="Bansal A.K."/>
            <person name="Singh H."/>
            <person name="Sharma S."/>
            <person name="Patil S.A."/>
            <person name="Upadhaya P."/>
            <person name="Singh P.K."/>
            <person name="Kumar D."/>
            <person name="Kumar S."/>
            <person name="Singh R.K."/>
            <person name="Chaudhary B."/>
        </authorList>
    </citation>
    <scope>NUCLEOTIDE SEQUENCE [LARGE SCALE GENOMIC DNA]</scope>
    <source>
        <strain evidence="1 2">JAL-560-SIM</strain>
    </source>
</reference>
<keyword evidence="2" id="KW-1185">Reference proteome</keyword>
<protein>
    <submittedName>
        <fullName evidence="1">Uncharacterized protein</fullName>
    </submittedName>
</protein>
<dbReference type="Gene3D" id="1.10.10.60">
    <property type="entry name" value="Homeodomain-like"/>
    <property type="match status" value="1"/>
</dbReference>